<reference evidence="2" key="1">
    <citation type="submission" date="2019-11" db="EMBL/GenBank/DDBJ databases">
        <title>Complete genome sequence of Corynebacterium kalinowskii 1959, a novel Corynebacterium species isolated from soil of a small paddock in Vilsendorf, Germany.</title>
        <authorList>
            <person name="Schaffert L."/>
            <person name="Ruwe M."/>
            <person name="Milse J."/>
            <person name="Hanuschka K."/>
            <person name="Ortseifen V."/>
            <person name="Droste J."/>
            <person name="Brandt D."/>
            <person name="Schlueter L."/>
            <person name="Kutter Y."/>
            <person name="Vinke S."/>
            <person name="Viehoefer P."/>
            <person name="Jacob L."/>
            <person name="Luebke N.-C."/>
            <person name="Schulte-Berndt E."/>
            <person name="Hain C."/>
            <person name="Linder M."/>
            <person name="Schmidt P."/>
            <person name="Wollenschlaeger L."/>
            <person name="Luttermann T."/>
            <person name="Thieme E."/>
            <person name="Hassa J."/>
            <person name="Haak M."/>
            <person name="Wittchen M."/>
            <person name="Mentz A."/>
            <person name="Persicke M."/>
            <person name="Busche T."/>
            <person name="Ruckert C."/>
        </authorList>
    </citation>
    <scope>NUCLEOTIDE SEQUENCE [LARGE SCALE GENOMIC DNA]</scope>
    <source>
        <strain evidence="2">1959</strain>
    </source>
</reference>
<dbReference type="NCBIfam" id="TIGR02569">
    <property type="entry name" value="TIGR02569_actnb"/>
    <property type="match status" value="1"/>
</dbReference>
<protein>
    <recommendedName>
        <fullName evidence="3">TIGR02569 family protein</fullName>
    </recommendedName>
</protein>
<proteinExistence type="predicted"/>
<keyword evidence="2" id="KW-1185">Reference proteome</keyword>
<evidence type="ECO:0000313" key="1">
    <source>
        <dbReference type="EMBL" id="QGU02660.1"/>
    </source>
</evidence>
<dbReference type="KEGG" id="ckw:CKALI_09025"/>
<dbReference type="EMBL" id="CP046452">
    <property type="protein sequence ID" value="QGU02660.1"/>
    <property type="molecule type" value="Genomic_DNA"/>
</dbReference>
<evidence type="ECO:0000313" key="2">
    <source>
        <dbReference type="Proteomes" id="UP000427071"/>
    </source>
</evidence>
<accession>A0A6B8VZA5</accession>
<dbReference type="AlphaFoldDB" id="A0A6B8VZA5"/>
<evidence type="ECO:0008006" key="3">
    <source>
        <dbReference type="Google" id="ProtNLM"/>
    </source>
</evidence>
<name>A0A6B8VZA5_9CORY</name>
<organism evidence="1 2">
    <name type="scientific">Corynebacterium kalinowskii</name>
    <dbReference type="NCBI Taxonomy" id="2675216"/>
    <lineage>
        <taxon>Bacteria</taxon>
        <taxon>Bacillati</taxon>
        <taxon>Actinomycetota</taxon>
        <taxon>Actinomycetes</taxon>
        <taxon>Mycobacteriales</taxon>
        <taxon>Corynebacteriaceae</taxon>
        <taxon>Corynebacterium</taxon>
    </lineage>
</organism>
<gene>
    <name evidence="1" type="ORF">CKALI_09025</name>
</gene>
<dbReference type="RefSeq" id="WP_156193022.1">
    <property type="nucleotide sequence ID" value="NZ_CP046452.1"/>
</dbReference>
<dbReference type="Proteomes" id="UP000427071">
    <property type="component" value="Chromosome"/>
</dbReference>
<dbReference type="InterPro" id="IPR013402">
    <property type="entry name" value="CHP02569"/>
</dbReference>
<sequence length="289" mass="30601">MSAATGEPLVPEHVRAAFHAETGDAVPMGYAWDYGFRIGQVVLSPVLDPDNAAWSAKVREHLQVEGLRVARPVRSTDGRFIVAGWKATSFGAGELASGRVDEVVLAGLRLADALAQLPAPDFVAGPVTTAWEPKEIYRVADQAAWADDPAAVLAVGLDGDAIANDELKSALLLAARISALIPEIAAPSHVGHADMLTTTLFSGSQAPLVTDLVATVRPHGYTAALAAVDGMLFDATDPAIMHRFSHVPDFTALLMRALLYRVFVAALRGAEQGNITERLERVADLLIKG</sequence>